<feature type="chain" id="PRO_5040428429" evidence="1">
    <location>
        <begin position="19"/>
        <end position="84"/>
    </location>
</feature>
<gene>
    <name evidence="2" type="ORF">DFQ27_000077</name>
</gene>
<proteinExistence type="predicted"/>
<keyword evidence="3" id="KW-1185">Reference proteome</keyword>
<protein>
    <submittedName>
        <fullName evidence="2">Uncharacterized protein</fullName>
    </submittedName>
</protein>
<evidence type="ECO:0000256" key="1">
    <source>
        <dbReference type="SAM" id="SignalP"/>
    </source>
</evidence>
<dbReference type="EMBL" id="JAAAJB010000010">
    <property type="protein sequence ID" value="KAG0270158.1"/>
    <property type="molecule type" value="Genomic_DNA"/>
</dbReference>
<evidence type="ECO:0000313" key="2">
    <source>
        <dbReference type="EMBL" id="KAG0270158.1"/>
    </source>
</evidence>
<dbReference type="Proteomes" id="UP000807716">
    <property type="component" value="Unassembled WGS sequence"/>
</dbReference>
<keyword evidence="1" id="KW-0732">Signal</keyword>
<accession>A0A9P6UD67</accession>
<sequence>MHYHICVLVAIFLTFAHADELQFTNLGSNAVLYKDQAVNISYVAIHSGMAYLQWAELDLMQNDNTTLVIANMSRMTPDEIFGMS</sequence>
<organism evidence="2 3">
    <name type="scientific">Actinomortierella ambigua</name>
    <dbReference type="NCBI Taxonomy" id="1343610"/>
    <lineage>
        <taxon>Eukaryota</taxon>
        <taxon>Fungi</taxon>
        <taxon>Fungi incertae sedis</taxon>
        <taxon>Mucoromycota</taxon>
        <taxon>Mortierellomycotina</taxon>
        <taxon>Mortierellomycetes</taxon>
        <taxon>Mortierellales</taxon>
        <taxon>Mortierellaceae</taxon>
        <taxon>Actinomortierella</taxon>
    </lineage>
</organism>
<reference evidence="2" key="1">
    <citation type="journal article" date="2020" name="Fungal Divers.">
        <title>Resolving the Mortierellaceae phylogeny through synthesis of multi-gene phylogenetics and phylogenomics.</title>
        <authorList>
            <person name="Vandepol N."/>
            <person name="Liber J."/>
            <person name="Desiro A."/>
            <person name="Na H."/>
            <person name="Kennedy M."/>
            <person name="Barry K."/>
            <person name="Grigoriev I.V."/>
            <person name="Miller A.N."/>
            <person name="O'Donnell K."/>
            <person name="Stajich J.E."/>
            <person name="Bonito G."/>
        </authorList>
    </citation>
    <scope>NUCLEOTIDE SEQUENCE</scope>
    <source>
        <strain evidence="2">BC1065</strain>
    </source>
</reference>
<dbReference type="AlphaFoldDB" id="A0A9P6UD67"/>
<name>A0A9P6UD67_9FUNG</name>
<feature type="signal peptide" evidence="1">
    <location>
        <begin position="1"/>
        <end position="18"/>
    </location>
</feature>
<evidence type="ECO:0000313" key="3">
    <source>
        <dbReference type="Proteomes" id="UP000807716"/>
    </source>
</evidence>
<comment type="caution">
    <text evidence="2">The sequence shown here is derived from an EMBL/GenBank/DDBJ whole genome shotgun (WGS) entry which is preliminary data.</text>
</comment>